<reference evidence="11 14" key="3">
    <citation type="submission" date="2016-08" db="EMBL/GenBank/DDBJ databases">
        <authorList>
            <person name="Seilhamer J.J."/>
        </authorList>
    </citation>
    <scope>NUCLEOTIDE SEQUENCE [LARGE SCALE GENOMIC DNA]</scope>
    <source>
        <strain evidence="11 14">NML150140-1</strain>
    </source>
</reference>
<feature type="transmembrane region" description="Helical" evidence="7">
    <location>
        <begin position="110"/>
        <end position="127"/>
    </location>
</feature>
<dbReference type="Proteomes" id="UP000095003">
    <property type="component" value="Unassembled WGS sequence"/>
</dbReference>
<reference evidence="12 15" key="2">
    <citation type="submission" date="2016-08" db="EMBL/GenBank/DDBJ databases">
        <title>Characterization of Isolates of Eisenbergiella tayi Derived from Blood Cultures, Using Whole Genome Sequencing.</title>
        <authorList>
            <person name="Bernier A.-M."/>
            <person name="Burdz T."/>
            <person name="Wiebe D."/>
            <person name="Bernard K."/>
        </authorList>
    </citation>
    <scope>NUCLEOTIDE SEQUENCE [LARGE SCALE GENOMIC DNA]</scope>
    <source>
        <strain evidence="12 15">NML120146</strain>
    </source>
</reference>
<keyword evidence="3" id="KW-1003">Cell membrane</keyword>
<evidence type="ECO:0000313" key="15">
    <source>
        <dbReference type="Proteomes" id="UP000094869"/>
    </source>
</evidence>
<dbReference type="EMBL" id="MCGH01000002">
    <property type="protein sequence ID" value="ODM04896.1"/>
    <property type="molecule type" value="Genomic_DNA"/>
</dbReference>
<dbReference type="Pfam" id="PF00528">
    <property type="entry name" value="BPD_transp_1"/>
    <property type="match status" value="1"/>
</dbReference>
<proteinExistence type="inferred from homology"/>
<evidence type="ECO:0000256" key="3">
    <source>
        <dbReference type="ARBA" id="ARBA00022475"/>
    </source>
</evidence>
<feature type="transmembrane region" description="Helical" evidence="7">
    <location>
        <begin position="267"/>
        <end position="285"/>
    </location>
</feature>
<dbReference type="PATRIC" id="fig|1432052.3.peg.6330"/>
<keyword evidence="5 7" id="KW-1133">Transmembrane helix</keyword>
<dbReference type="OrthoDB" id="9786413at2"/>
<dbReference type="CDD" id="cd06261">
    <property type="entry name" value="TM_PBP2"/>
    <property type="match status" value="1"/>
</dbReference>
<evidence type="ECO:0000313" key="11">
    <source>
        <dbReference type="EMBL" id="ODR46432.1"/>
    </source>
</evidence>
<dbReference type="EMBL" id="MEHA01000024">
    <property type="protein sequence ID" value="ODR46432.1"/>
    <property type="molecule type" value="Genomic_DNA"/>
</dbReference>
<protein>
    <submittedName>
        <fullName evidence="9">L-arabinose transport system permease protein AraP</fullName>
    </submittedName>
    <submittedName>
        <fullName evidence="11">Sugar ABC transporter permease</fullName>
    </submittedName>
</protein>
<keyword evidence="4 7" id="KW-0812">Transmembrane</keyword>
<dbReference type="GO" id="GO:0005886">
    <property type="term" value="C:plasma membrane"/>
    <property type="evidence" value="ECO:0007669"/>
    <property type="project" value="UniProtKB-SubCell"/>
</dbReference>
<evidence type="ECO:0000313" key="13">
    <source>
        <dbReference type="Proteomes" id="UP000094067"/>
    </source>
</evidence>
<dbReference type="GO" id="GO:0055085">
    <property type="term" value="P:transmembrane transport"/>
    <property type="evidence" value="ECO:0007669"/>
    <property type="project" value="InterPro"/>
</dbReference>
<dbReference type="PANTHER" id="PTHR30193">
    <property type="entry name" value="ABC TRANSPORTER PERMEASE PROTEIN"/>
    <property type="match status" value="1"/>
</dbReference>
<dbReference type="InterPro" id="IPR051393">
    <property type="entry name" value="ABC_transporter_permease"/>
</dbReference>
<evidence type="ECO:0000313" key="10">
    <source>
        <dbReference type="EMBL" id="ODM04896.1"/>
    </source>
</evidence>
<dbReference type="RefSeq" id="WP_016360345.1">
    <property type="nucleotide sequence ID" value="NZ_BAABXS010000002.1"/>
</dbReference>
<evidence type="ECO:0000256" key="4">
    <source>
        <dbReference type="ARBA" id="ARBA00022692"/>
    </source>
</evidence>
<evidence type="ECO:0000313" key="9">
    <source>
        <dbReference type="EMBL" id="ODM04662.1"/>
    </source>
</evidence>
<evidence type="ECO:0000256" key="5">
    <source>
        <dbReference type="ARBA" id="ARBA00022989"/>
    </source>
</evidence>
<feature type="domain" description="ABC transmembrane type-1" evidence="8">
    <location>
        <begin position="77"/>
        <end position="284"/>
    </location>
</feature>
<name>A0A1E3UB71_9FIRM</name>
<dbReference type="Proteomes" id="UP000094067">
    <property type="component" value="Unassembled WGS sequence"/>
</dbReference>
<evidence type="ECO:0000259" key="8">
    <source>
        <dbReference type="PROSITE" id="PS50928"/>
    </source>
</evidence>
<keyword evidence="2 7" id="KW-0813">Transport</keyword>
<keyword evidence="15" id="KW-1185">Reference proteome</keyword>
<comment type="similarity">
    <text evidence="7">Belongs to the binding-protein-dependent transport system permease family.</text>
</comment>
<organism evidence="11 14">
    <name type="scientific">Eisenbergiella tayi</name>
    <dbReference type="NCBI Taxonomy" id="1432052"/>
    <lineage>
        <taxon>Bacteria</taxon>
        <taxon>Bacillati</taxon>
        <taxon>Bacillota</taxon>
        <taxon>Clostridia</taxon>
        <taxon>Lachnospirales</taxon>
        <taxon>Lachnospiraceae</taxon>
        <taxon>Eisenbergiella</taxon>
    </lineage>
</organism>
<comment type="subcellular location">
    <subcellularLocation>
        <location evidence="1 7">Cell membrane</location>
        <topology evidence="1 7">Multi-pass membrane protein</topology>
    </subcellularLocation>
</comment>
<evidence type="ECO:0000256" key="2">
    <source>
        <dbReference type="ARBA" id="ARBA00022448"/>
    </source>
</evidence>
<evidence type="ECO:0000313" key="12">
    <source>
        <dbReference type="EMBL" id="ODR46595.1"/>
    </source>
</evidence>
<gene>
    <name evidence="10" type="primary">araP_3</name>
    <name evidence="9" type="synonym">araP_17</name>
    <name evidence="9" type="ORF">BEH84_05723</name>
    <name evidence="11" type="ORF">BEI59_25165</name>
    <name evidence="10" type="ORF">BEI61_00776</name>
    <name evidence="12" type="ORF">BEI63_27810</name>
</gene>
<accession>A0A1E3UB71</accession>
<dbReference type="InterPro" id="IPR000515">
    <property type="entry name" value="MetI-like"/>
</dbReference>
<sequence length="295" mass="32668">MDKKKKKISERTRTLFLFTLPSVVMYTVFFTVTMAIGIYYSFTDWNGISASYKIIGIGNYIKALMDRKFQAALKFNFVYTFLFVLILIVISLLVAICLNNLTKTSTIFRSIYFLPAVLSMVTVGLIWNELFYRALPVIGKALNIGWLSNSLLGNKTTAMFGILIVNLWQGCSIPIVLFLAGLQSVPSELYEAATIDGANRWDKFKSITFPFLIPVLNMVIITQVKAGLTIFDYIMAMTNGGPGGATQAVGILIYNQAMKGNAYSQSVAESMILFVIVAIVAAVTLKMTKNKQVGD</sequence>
<evidence type="ECO:0000313" key="14">
    <source>
        <dbReference type="Proteomes" id="UP000094271"/>
    </source>
</evidence>
<feature type="transmembrane region" description="Helical" evidence="7">
    <location>
        <begin position="158"/>
        <end position="180"/>
    </location>
</feature>
<dbReference type="AlphaFoldDB" id="A0A1E3UB71"/>
<keyword evidence="6 7" id="KW-0472">Membrane</keyword>
<dbReference type="SUPFAM" id="SSF161098">
    <property type="entry name" value="MetI-like"/>
    <property type="match status" value="1"/>
</dbReference>
<evidence type="ECO:0000313" key="16">
    <source>
        <dbReference type="Proteomes" id="UP000095003"/>
    </source>
</evidence>
<feature type="transmembrane region" description="Helical" evidence="7">
    <location>
        <begin position="209"/>
        <end position="231"/>
    </location>
</feature>
<evidence type="ECO:0000256" key="1">
    <source>
        <dbReference type="ARBA" id="ARBA00004651"/>
    </source>
</evidence>
<dbReference type="Proteomes" id="UP000094869">
    <property type="component" value="Unassembled WGS sequence"/>
</dbReference>
<feature type="transmembrane region" description="Helical" evidence="7">
    <location>
        <begin position="15"/>
        <end position="42"/>
    </location>
</feature>
<dbReference type="PANTHER" id="PTHR30193:SF37">
    <property type="entry name" value="INNER MEMBRANE ABC TRANSPORTER PERMEASE PROTEIN YCJO"/>
    <property type="match status" value="1"/>
</dbReference>
<dbReference type="PROSITE" id="PS50928">
    <property type="entry name" value="ABC_TM1"/>
    <property type="match status" value="1"/>
</dbReference>
<dbReference type="EMBL" id="MCGI01000007">
    <property type="protein sequence ID" value="ODM04662.1"/>
    <property type="molecule type" value="Genomic_DNA"/>
</dbReference>
<reference evidence="13 16" key="1">
    <citation type="submission" date="2016-07" db="EMBL/GenBank/DDBJ databases">
        <title>Characterization of isolates of Eisenbergiella tayi derived from blood cultures, using whole genome sequencing.</title>
        <authorList>
            <person name="Burdz T."/>
            <person name="Wiebe D."/>
            <person name="Huynh C."/>
            <person name="Bernard K."/>
        </authorList>
    </citation>
    <scope>NUCLEOTIDE SEQUENCE [LARGE SCALE GENOMIC DNA]</scope>
    <source>
        <strain evidence="10 13">NML 110608</strain>
        <strain evidence="9 16">NML 120489</strain>
    </source>
</reference>
<dbReference type="Proteomes" id="UP000094271">
    <property type="component" value="Unassembled WGS sequence"/>
</dbReference>
<dbReference type="InterPro" id="IPR035906">
    <property type="entry name" value="MetI-like_sf"/>
</dbReference>
<feature type="transmembrane region" description="Helical" evidence="7">
    <location>
        <begin position="77"/>
        <end position="98"/>
    </location>
</feature>
<dbReference type="EMBL" id="MEHD01000049">
    <property type="protein sequence ID" value="ODR46595.1"/>
    <property type="molecule type" value="Genomic_DNA"/>
</dbReference>
<evidence type="ECO:0000256" key="7">
    <source>
        <dbReference type="RuleBase" id="RU363032"/>
    </source>
</evidence>
<dbReference type="Gene3D" id="1.10.3720.10">
    <property type="entry name" value="MetI-like"/>
    <property type="match status" value="1"/>
</dbReference>
<evidence type="ECO:0000256" key="6">
    <source>
        <dbReference type="ARBA" id="ARBA00023136"/>
    </source>
</evidence>
<dbReference type="GeneID" id="93300520"/>
<comment type="caution">
    <text evidence="11">The sequence shown here is derived from an EMBL/GenBank/DDBJ whole genome shotgun (WGS) entry which is preliminary data.</text>
</comment>